<dbReference type="InterPro" id="IPR011989">
    <property type="entry name" value="ARM-like"/>
</dbReference>
<keyword evidence="2" id="KW-1185">Reference proteome</keyword>
<dbReference type="EMBL" id="JACXVP010000003">
    <property type="protein sequence ID" value="KAG5616521.1"/>
    <property type="molecule type" value="Genomic_DNA"/>
</dbReference>
<dbReference type="AlphaFoldDB" id="A0A9J5ZW69"/>
<reference evidence="1 2" key="1">
    <citation type="submission" date="2020-09" db="EMBL/GenBank/DDBJ databases">
        <title>De no assembly of potato wild relative species, Solanum commersonii.</title>
        <authorList>
            <person name="Cho K."/>
        </authorList>
    </citation>
    <scope>NUCLEOTIDE SEQUENCE [LARGE SCALE GENOMIC DNA]</scope>
    <source>
        <strain evidence="1">LZ3.2</strain>
        <tissue evidence="1">Leaf</tissue>
    </source>
</reference>
<protein>
    <submittedName>
        <fullName evidence="1">Uncharacterized protein</fullName>
    </submittedName>
</protein>
<organism evidence="1 2">
    <name type="scientific">Solanum commersonii</name>
    <name type="common">Commerson's wild potato</name>
    <name type="synonym">Commerson's nightshade</name>
    <dbReference type="NCBI Taxonomy" id="4109"/>
    <lineage>
        <taxon>Eukaryota</taxon>
        <taxon>Viridiplantae</taxon>
        <taxon>Streptophyta</taxon>
        <taxon>Embryophyta</taxon>
        <taxon>Tracheophyta</taxon>
        <taxon>Spermatophyta</taxon>
        <taxon>Magnoliopsida</taxon>
        <taxon>eudicotyledons</taxon>
        <taxon>Gunneridae</taxon>
        <taxon>Pentapetalae</taxon>
        <taxon>asterids</taxon>
        <taxon>lamiids</taxon>
        <taxon>Solanales</taxon>
        <taxon>Solanaceae</taxon>
        <taxon>Solanoideae</taxon>
        <taxon>Solaneae</taxon>
        <taxon>Solanum</taxon>
    </lineage>
</organism>
<proteinExistence type="predicted"/>
<evidence type="ECO:0000313" key="1">
    <source>
        <dbReference type="EMBL" id="KAG5616521.1"/>
    </source>
</evidence>
<dbReference type="Gene3D" id="1.25.10.10">
    <property type="entry name" value="Leucine-rich Repeat Variant"/>
    <property type="match status" value="1"/>
</dbReference>
<accession>A0A9J5ZW69</accession>
<comment type="caution">
    <text evidence="1">The sequence shown here is derived from an EMBL/GenBank/DDBJ whole genome shotgun (WGS) entry which is preliminary data.</text>
</comment>
<sequence length="72" mass="7611">MTYDNEVSALGKICNFLCDSIDSAQIFLLPIKAYLIEAKVLHDQCSVNSATSLPGLNIVIPAASAAINTVSL</sequence>
<dbReference type="Proteomes" id="UP000824120">
    <property type="component" value="Chromosome 3"/>
</dbReference>
<name>A0A9J5ZW69_SOLCO</name>
<gene>
    <name evidence="1" type="ORF">H5410_016345</name>
</gene>
<evidence type="ECO:0000313" key="2">
    <source>
        <dbReference type="Proteomes" id="UP000824120"/>
    </source>
</evidence>
<dbReference type="OrthoDB" id="543373at2759"/>